<dbReference type="InterPro" id="IPR050884">
    <property type="entry name" value="CNP_phosphodiesterase-III"/>
</dbReference>
<evidence type="ECO:0000313" key="8">
    <source>
        <dbReference type="Proteomes" id="UP001357223"/>
    </source>
</evidence>
<feature type="domain" description="Calcineurin-like phosphoesterase" evidence="5">
    <location>
        <begin position="4"/>
        <end position="209"/>
    </location>
</feature>
<proteinExistence type="inferred from homology"/>
<dbReference type="PANTHER" id="PTHR42988:SF2">
    <property type="entry name" value="CYCLIC NUCLEOTIDE PHOSPHODIESTERASE CBUA0032-RELATED"/>
    <property type="match status" value="1"/>
</dbReference>
<dbReference type="SUPFAM" id="SSF56300">
    <property type="entry name" value="Metallo-dependent phosphatases"/>
    <property type="match status" value="1"/>
</dbReference>
<evidence type="ECO:0000313" key="7">
    <source>
        <dbReference type="EMBL" id="WVX84316.1"/>
    </source>
</evidence>
<evidence type="ECO:0000256" key="4">
    <source>
        <dbReference type="ARBA" id="ARBA00025742"/>
    </source>
</evidence>
<evidence type="ECO:0000259" key="5">
    <source>
        <dbReference type="Pfam" id="PF00149"/>
    </source>
</evidence>
<evidence type="ECO:0000256" key="2">
    <source>
        <dbReference type="ARBA" id="ARBA00022801"/>
    </source>
</evidence>
<keyword evidence="3" id="KW-0408">Iron</keyword>
<dbReference type="InterPro" id="IPR029052">
    <property type="entry name" value="Metallo-depent_PP-like"/>
</dbReference>
<reference evidence="7 8" key="1">
    <citation type="submission" date="2023-10" db="EMBL/GenBank/DDBJ databases">
        <title>Niallia locisalis sp.nov. isolated from a salt pond sample.</title>
        <authorList>
            <person name="Li X.-J."/>
            <person name="Dong L."/>
        </authorList>
    </citation>
    <scope>NUCLEOTIDE SEQUENCE [LARGE SCALE GENOMIC DNA]</scope>
    <source>
        <strain evidence="7 8">DSM 29761</strain>
    </source>
</reference>
<dbReference type="Proteomes" id="UP001357223">
    <property type="component" value="Chromosome"/>
</dbReference>
<dbReference type="Pfam" id="PF00149">
    <property type="entry name" value="Metallophos"/>
    <property type="match status" value="1"/>
</dbReference>
<dbReference type="EMBL" id="CP137640">
    <property type="protein sequence ID" value="WVX84316.1"/>
    <property type="molecule type" value="Genomic_DNA"/>
</dbReference>
<evidence type="ECO:0000256" key="1">
    <source>
        <dbReference type="ARBA" id="ARBA00022723"/>
    </source>
</evidence>
<keyword evidence="8" id="KW-1185">Reference proteome</keyword>
<comment type="similarity">
    <text evidence="4">Belongs to the cyclic nucleotide phosphodiesterase class-III family.</text>
</comment>
<dbReference type="InterPro" id="IPR040869">
    <property type="entry name" value="CNP_C"/>
</dbReference>
<keyword evidence="1" id="KW-0479">Metal-binding</keyword>
<dbReference type="PANTHER" id="PTHR42988">
    <property type="entry name" value="PHOSPHOHYDROLASE"/>
    <property type="match status" value="1"/>
</dbReference>
<evidence type="ECO:0000256" key="3">
    <source>
        <dbReference type="ARBA" id="ARBA00023004"/>
    </source>
</evidence>
<name>A0ABZ2CMI9_9BACI</name>
<feature type="domain" description="Cyclic nucleotide phosphodiesterase C-terminal" evidence="6">
    <location>
        <begin position="279"/>
        <end position="341"/>
    </location>
</feature>
<dbReference type="InterPro" id="IPR004843">
    <property type="entry name" value="Calcineurin-like_PHP"/>
</dbReference>
<evidence type="ECO:0000259" key="6">
    <source>
        <dbReference type="Pfam" id="PF17839"/>
    </source>
</evidence>
<accession>A0ABZ2CMI9</accession>
<dbReference type="RefSeq" id="WP_338453189.1">
    <property type="nucleotide sequence ID" value="NZ_CP137640.1"/>
</dbReference>
<dbReference type="Gene3D" id="3.60.21.10">
    <property type="match status" value="1"/>
</dbReference>
<sequence length="351" mass="40047">MEEITNAFSYEVEKRKPDVLIVSGDLTNNGRKRKSYRFGKKVKRIEESGTSVYVIPGNHDISNPWARSFKGDNQYTTDIIDENEFRNIYADFGYDEAISNDDEKTLGYLAVPSEDVWLLMLDTSQYKNNYMIGFPQTDGKLSPDTLEWIKAFSDLAEAKEAKIIPVMHHNIINHSEMIRKGFTLNNNEEALSLFQERHLNLVLSGHIHTQDISSYNNGSDTLYDIVTGSLAVNPHQYGVLTYSAKDQAMDYHTAKVDVEKWAKVNGIKVKHLNHFETNSSETDITSMSAVMEILNVRYFAGTENKKSQDVMKSAGYQLWSEAPDSFQKQYIMSMSSDNDIDDNQLHIKYGK</sequence>
<dbReference type="Pfam" id="PF17839">
    <property type="entry name" value="CNP_C_terminal"/>
    <property type="match status" value="1"/>
</dbReference>
<organism evidence="7 8">
    <name type="scientific">Niallia oryzisoli</name>
    <dbReference type="NCBI Taxonomy" id="1737571"/>
    <lineage>
        <taxon>Bacteria</taxon>
        <taxon>Bacillati</taxon>
        <taxon>Bacillota</taxon>
        <taxon>Bacilli</taxon>
        <taxon>Bacillales</taxon>
        <taxon>Bacillaceae</taxon>
        <taxon>Niallia</taxon>
    </lineage>
</organism>
<gene>
    <name evidence="7" type="ORF">R4Z09_02830</name>
</gene>
<protein>
    <submittedName>
        <fullName evidence="7">Metallophosphoesterase</fullName>
    </submittedName>
</protein>
<keyword evidence="2" id="KW-0378">Hydrolase</keyword>